<organism evidence="3 4">
    <name type="scientific">Hyaloperonospora brassicae</name>
    <name type="common">Brassica downy mildew</name>
    <name type="synonym">Peronospora brassicae</name>
    <dbReference type="NCBI Taxonomy" id="162125"/>
    <lineage>
        <taxon>Eukaryota</taxon>
        <taxon>Sar</taxon>
        <taxon>Stramenopiles</taxon>
        <taxon>Oomycota</taxon>
        <taxon>Peronosporomycetes</taxon>
        <taxon>Peronosporales</taxon>
        <taxon>Peronosporaceae</taxon>
        <taxon>Hyaloperonospora</taxon>
    </lineage>
</organism>
<dbReference type="SMART" id="SM00228">
    <property type="entry name" value="PDZ"/>
    <property type="match status" value="4"/>
</dbReference>
<comment type="caution">
    <text evidence="3">The sequence shown here is derived from an EMBL/GenBank/DDBJ whole genome shotgun (WGS) entry which is preliminary data.</text>
</comment>
<dbReference type="EMBL" id="CANTFL010001484">
    <property type="protein sequence ID" value="CAI5743003.1"/>
    <property type="molecule type" value="Genomic_DNA"/>
</dbReference>
<feature type="domain" description="PDZ" evidence="2">
    <location>
        <begin position="297"/>
        <end position="370"/>
    </location>
</feature>
<accession>A0AAV0V380</accession>
<feature type="region of interest" description="Disordered" evidence="1">
    <location>
        <begin position="374"/>
        <end position="399"/>
    </location>
</feature>
<name>A0AAV0V380_HYABA</name>
<dbReference type="AlphaFoldDB" id="A0AAV0V380"/>
<keyword evidence="4" id="KW-1185">Reference proteome</keyword>
<evidence type="ECO:0000313" key="4">
    <source>
        <dbReference type="Proteomes" id="UP001162031"/>
    </source>
</evidence>
<proteinExistence type="predicted"/>
<reference evidence="3" key="1">
    <citation type="submission" date="2022-12" db="EMBL/GenBank/DDBJ databases">
        <authorList>
            <person name="Webb A."/>
        </authorList>
    </citation>
    <scope>NUCLEOTIDE SEQUENCE</scope>
    <source>
        <strain evidence="3">Hp1</strain>
    </source>
</reference>
<evidence type="ECO:0000256" key="1">
    <source>
        <dbReference type="SAM" id="MobiDB-lite"/>
    </source>
</evidence>
<dbReference type="InterPro" id="IPR001478">
    <property type="entry name" value="PDZ"/>
</dbReference>
<feature type="domain" description="PDZ" evidence="2">
    <location>
        <begin position="575"/>
        <end position="655"/>
    </location>
</feature>
<protein>
    <recommendedName>
        <fullName evidence="2">PDZ domain-containing protein</fullName>
    </recommendedName>
</protein>
<gene>
    <name evidence="3" type="ORF">HBR001_LOCUS9262</name>
</gene>
<dbReference type="Proteomes" id="UP001162031">
    <property type="component" value="Unassembled WGS sequence"/>
</dbReference>
<dbReference type="InterPro" id="IPR036034">
    <property type="entry name" value="PDZ_sf"/>
</dbReference>
<evidence type="ECO:0000259" key="2">
    <source>
        <dbReference type="SMART" id="SM00228"/>
    </source>
</evidence>
<dbReference type="Gene3D" id="2.30.42.10">
    <property type="match status" value="1"/>
</dbReference>
<feature type="domain" description="PDZ" evidence="2">
    <location>
        <begin position="128"/>
        <end position="208"/>
    </location>
</feature>
<dbReference type="SUPFAM" id="SSF50156">
    <property type="entry name" value="PDZ domain-like"/>
    <property type="match status" value="2"/>
</dbReference>
<evidence type="ECO:0000313" key="3">
    <source>
        <dbReference type="EMBL" id="CAI5743003.1"/>
    </source>
</evidence>
<sequence length="669" mass="72902">MATTSSTHPPEPWSSTHPDFTSLRFFIWTGGDVGFTLTSVNPSESEACSLTFGEDDELRVGTVTAMKVWEAGVRSGDILETVSGKRVHTMDPEAALVLVQMSKRPSIVRFRSPTSGPRERFDMLLRHQKLGVFFTGDSCHDIPVVTRTSRRSNLRTSDPDVVPPLEARPGDVLVAVNGKDTIADGLNATSKYLETCPRPLTFTFERFRNNGGLDHQAASTDSAEHRLASSSFHRTISCAAVSALAARETASLRCKAFMQTLMPKNEPSTLSPVHRDAGHCLRTRGARNDVVIEWKRGPLGLTLLEDAISGVPVVNRLTGKGLSANMERLQHGFQLSSINGVQVEACSLDDLCQDLLTLPKPVTLVFRPLLSNAASDDSSESQCSVISTSSSASPDVPGSDGIELHGDAHQTLATTSAAPHRCPDPASSAREQYEYEVVWTSTRLGLKLDMPYDSERQSASKDKTNGMSTRRRYPIVHQILKESTLGLPPDAVGHSFVSINNWRTFGLKAEELRTLLGAASKPAVLRFRRRDALLRSQPTGLPTLLHTVTATTDDGSTDDREATFGSAYSILWSEGKLGIVFGCYEDANSHDTLVVYVKSIGPGQALKSTLVDVGDILHSIDGRDLPPKQNFKKAVRKLINASTSRPVTLGFRRTSWSARSTGRHTLRES</sequence>
<feature type="compositionally biased region" description="Polar residues" evidence="1">
    <location>
        <begin position="374"/>
        <end position="393"/>
    </location>
</feature>
<feature type="domain" description="PDZ" evidence="2">
    <location>
        <begin position="31"/>
        <end position="111"/>
    </location>
</feature>